<dbReference type="Pfam" id="PF01177">
    <property type="entry name" value="Asp_Glu_race"/>
    <property type="match status" value="1"/>
</dbReference>
<organism evidence="8 9">
    <name type="scientific">Lachnospira intestinalis</name>
    <dbReference type="NCBI Taxonomy" id="3133158"/>
    <lineage>
        <taxon>Bacteria</taxon>
        <taxon>Bacillati</taxon>
        <taxon>Bacillota</taxon>
        <taxon>Clostridia</taxon>
        <taxon>Lachnospirales</taxon>
        <taxon>Lachnospiraceae</taxon>
        <taxon>Lachnospira</taxon>
    </lineage>
</organism>
<evidence type="ECO:0000256" key="7">
    <source>
        <dbReference type="HAMAP-Rule" id="MF_00258"/>
    </source>
</evidence>
<dbReference type="InterPro" id="IPR015942">
    <property type="entry name" value="Asp/Glu/hydantoin_racemase"/>
</dbReference>
<proteinExistence type="inferred from homology"/>
<comment type="function">
    <text evidence="7">Provides the (R)-glutamate required for cell wall biosynthesis.</text>
</comment>
<evidence type="ECO:0000313" key="9">
    <source>
        <dbReference type="Proteomes" id="UP001480973"/>
    </source>
</evidence>
<evidence type="ECO:0000256" key="6">
    <source>
        <dbReference type="ARBA" id="ARBA00023316"/>
    </source>
</evidence>
<evidence type="ECO:0000256" key="5">
    <source>
        <dbReference type="ARBA" id="ARBA00023235"/>
    </source>
</evidence>
<protein>
    <recommendedName>
        <fullName evidence="2 7">Glutamate racemase</fullName>
        <ecNumber evidence="2 7">5.1.1.3</ecNumber>
    </recommendedName>
</protein>
<keyword evidence="3 7" id="KW-0133">Cell shape</keyword>
<evidence type="ECO:0000313" key="8">
    <source>
        <dbReference type="EMBL" id="MEQ2535052.1"/>
    </source>
</evidence>
<evidence type="ECO:0000256" key="4">
    <source>
        <dbReference type="ARBA" id="ARBA00022984"/>
    </source>
</evidence>
<comment type="similarity">
    <text evidence="7">Belongs to the aspartate/glutamate racemases family.</text>
</comment>
<keyword evidence="9" id="KW-1185">Reference proteome</keyword>
<dbReference type="InterPro" id="IPR001920">
    <property type="entry name" value="Asp/Glu_race"/>
</dbReference>
<feature type="binding site" evidence="7">
    <location>
        <begin position="11"/>
        <end position="12"/>
    </location>
    <ligand>
        <name>substrate</name>
    </ligand>
</feature>
<feature type="binding site" evidence="7">
    <location>
        <begin position="186"/>
        <end position="187"/>
    </location>
    <ligand>
        <name>substrate</name>
    </ligand>
</feature>
<dbReference type="HAMAP" id="MF_00258">
    <property type="entry name" value="Glu_racemase"/>
    <property type="match status" value="1"/>
</dbReference>
<dbReference type="InterPro" id="IPR033134">
    <property type="entry name" value="Asp/Glu_racemase_AS_2"/>
</dbReference>
<feature type="active site" description="Proton donor/acceptor" evidence="7">
    <location>
        <position position="185"/>
    </location>
</feature>
<dbReference type="PANTHER" id="PTHR21198">
    <property type="entry name" value="GLUTAMATE RACEMASE"/>
    <property type="match status" value="1"/>
</dbReference>
<evidence type="ECO:0000256" key="2">
    <source>
        <dbReference type="ARBA" id="ARBA00013090"/>
    </source>
</evidence>
<dbReference type="EC" id="5.1.1.3" evidence="2 7"/>
<sequence>MDKNAPIGVFDSGVGGLTVAREIMRQIPNERIVYFGDTARVPYGSKSKDNIIKFSRQIIRFLQTENVKAIVIACNTASALALDEMQQEFDLPILGVVKPGAKVAVETTANKRIGLIGTEANIRSGVYTRYIKSLDDEAKVFEKACPLFVPLVEEGWLHDDITLQVASRYLEELKEKDIDTLIMGCTHYPLIRSTIRKVMGDKVNLVNPAYETAIELKNLLERDNLANKCDVDSPSSMYRFYVSDAEEKFKLFANSILPFDITMTKQINIENY</sequence>
<dbReference type="Gene3D" id="3.40.50.1860">
    <property type="match status" value="2"/>
</dbReference>
<evidence type="ECO:0000256" key="3">
    <source>
        <dbReference type="ARBA" id="ARBA00022960"/>
    </source>
</evidence>
<feature type="binding site" evidence="7">
    <location>
        <begin position="75"/>
        <end position="76"/>
    </location>
    <ligand>
        <name>substrate</name>
    </ligand>
</feature>
<comment type="caution">
    <text evidence="8">The sequence shown here is derived from an EMBL/GenBank/DDBJ whole genome shotgun (WGS) entry which is preliminary data.</text>
</comment>
<dbReference type="PROSITE" id="PS00924">
    <property type="entry name" value="ASP_GLU_RACEMASE_2"/>
    <property type="match status" value="1"/>
</dbReference>
<dbReference type="PANTHER" id="PTHR21198:SF2">
    <property type="entry name" value="GLUTAMATE RACEMASE"/>
    <property type="match status" value="1"/>
</dbReference>
<dbReference type="EMBL" id="JBBMES010000007">
    <property type="protein sequence ID" value="MEQ2535052.1"/>
    <property type="molecule type" value="Genomic_DNA"/>
</dbReference>
<feature type="binding site" evidence="7">
    <location>
        <begin position="43"/>
        <end position="44"/>
    </location>
    <ligand>
        <name>substrate</name>
    </ligand>
</feature>
<feature type="active site" description="Proton donor/acceptor" evidence="7">
    <location>
        <position position="74"/>
    </location>
</feature>
<dbReference type="Proteomes" id="UP001480973">
    <property type="component" value="Unassembled WGS sequence"/>
</dbReference>
<gene>
    <name evidence="7 8" type="primary">murI</name>
    <name evidence="8" type="ORF">WMO38_07970</name>
</gene>
<keyword evidence="6 7" id="KW-0961">Cell wall biogenesis/degradation</keyword>
<accession>A0ABV1GNH5</accession>
<name>A0ABV1GNH5_9FIRM</name>
<dbReference type="SUPFAM" id="SSF53681">
    <property type="entry name" value="Aspartate/glutamate racemase"/>
    <property type="match status" value="2"/>
</dbReference>
<reference evidence="8 9" key="1">
    <citation type="submission" date="2024-03" db="EMBL/GenBank/DDBJ databases">
        <title>Human intestinal bacterial collection.</title>
        <authorList>
            <person name="Pauvert C."/>
            <person name="Hitch T.C.A."/>
            <person name="Clavel T."/>
        </authorList>
    </citation>
    <scope>NUCLEOTIDE SEQUENCE [LARGE SCALE GENOMIC DNA]</scope>
    <source>
        <strain evidence="8 9">CLA-JM-H10</strain>
    </source>
</reference>
<evidence type="ECO:0000256" key="1">
    <source>
        <dbReference type="ARBA" id="ARBA00001602"/>
    </source>
</evidence>
<dbReference type="GO" id="GO:0008881">
    <property type="term" value="F:glutamate racemase activity"/>
    <property type="evidence" value="ECO:0007669"/>
    <property type="project" value="UniProtKB-EC"/>
</dbReference>
<comment type="pathway">
    <text evidence="7">Cell wall biogenesis; peptidoglycan biosynthesis.</text>
</comment>
<keyword evidence="5 7" id="KW-0413">Isomerase</keyword>
<keyword evidence="4 7" id="KW-0573">Peptidoglycan synthesis</keyword>
<dbReference type="PROSITE" id="PS00923">
    <property type="entry name" value="ASP_GLU_RACEMASE_1"/>
    <property type="match status" value="1"/>
</dbReference>
<dbReference type="NCBIfam" id="TIGR00067">
    <property type="entry name" value="glut_race"/>
    <property type="match status" value="1"/>
</dbReference>
<dbReference type="InterPro" id="IPR018187">
    <property type="entry name" value="Asp/Glu_racemase_AS_1"/>
</dbReference>
<comment type="catalytic activity">
    <reaction evidence="1 7">
        <text>L-glutamate = D-glutamate</text>
        <dbReference type="Rhea" id="RHEA:12813"/>
        <dbReference type="ChEBI" id="CHEBI:29985"/>
        <dbReference type="ChEBI" id="CHEBI:29986"/>
        <dbReference type="EC" id="5.1.1.3"/>
    </reaction>
</comment>
<dbReference type="InterPro" id="IPR004391">
    <property type="entry name" value="Glu_race"/>
</dbReference>